<evidence type="ECO:0000313" key="2">
    <source>
        <dbReference type="EMBL" id="SDW84737.1"/>
    </source>
</evidence>
<dbReference type="STRING" id="1058.SAMN05421783_109151"/>
<dbReference type="EMBL" id="FNNZ01000009">
    <property type="protein sequence ID" value="SDW84737.1"/>
    <property type="molecule type" value="Genomic_DNA"/>
</dbReference>
<sequence length="56" mass="5972">MSSQQQRQRHGVRKNMVEGIGGLLAGAALVLLARSLLKKRAATPEPHNIEPAQDAG</sequence>
<protein>
    <submittedName>
        <fullName evidence="2">Uncharacterized protein</fullName>
    </submittedName>
</protein>
<gene>
    <name evidence="2" type="ORF">SAMN05421783_109151</name>
</gene>
<dbReference type="RefSeq" id="WP_093031785.1">
    <property type="nucleotide sequence ID" value="NZ_FNNZ01000009.1"/>
</dbReference>
<organism evidence="2 3">
    <name type="scientific">Thiocapsa roseopersicina</name>
    <dbReference type="NCBI Taxonomy" id="1058"/>
    <lineage>
        <taxon>Bacteria</taxon>
        <taxon>Pseudomonadati</taxon>
        <taxon>Pseudomonadota</taxon>
        <taxon>Gammaproteobacteria</taxon>
        <taxon>Chromatiales</taxon>
        <taxon>Chromatiaceae</taxon>
        <taxon>Thiocapsa</taxon>
    </lineage>
</organism>
<dbReference type="AlphaFoldDB" id="A0A1H2WW06"/>
<reference evidence="3" key="1">
    <citation type="submission" date="2016-10" db="EMBL/GenBank/DDBJ databases">
        <authorList>
            <person name="Varghese N."/>
            <person name="Submissions S."/>
        </authorList>
    </citation>
    <scope>NUCLEOTIDE SEQUENCE [LARGE SCALE GENOMIC DNA]</scope>
    <source>
        <strain evidence="3">DSM 217</strain>
    </source>
</reference>
<proteinExistence type="predicted"/>
<dbReference type="Proteomes" id="UP000198816">
    <property type="component" value="Unassembled WGS sequence"/>
</dbReference>
<keyword evidence="1" id="KW-1133">Transmembrane helix</keyword>
<name>A0A1H2WW06_THIRO</name>
<keyword evidence="1" id="KW-0812">Transmembrane</keyword>
<keyword evidence="3" id="KW-1185">Reference proteome</keyword>
<feature type="transmembrane region" description="Helical" evidence="1">
    <location>
        <begin position="20"/>
        <end position="37"/>
    </location>
</feature>
<accession>A0A1H2WW06</accession>
<keyword evidence="1" id="KW-0472">Membrane</keyword>
<evidence type="ECO:0000256" key="1">
    <source>
        <dbReference type="SAM" id="Phobius"/>
    </source>
</evidence>
<evidence type="ECO:0000313" key="3">
    <source>
        <dbReference type="Proteomes" id="UP000198816"/>
    </source>
</evidence>